<dbReference type="SUPFAM" id="SSF48726">
    <property type="entry name" value="Immunoglobulin"/>
    <property type="match status" value="2"/>
</dbReference>
<keyword evidence="6" id="KW-1185">Reference proteome</keyword>
<dbReference type="InterPro" id="IPR036179">
    <property type="entry name" value="Ig-like_dom_sf"/>
</dbReference>
<dbReference type="AlphaFoldDB" id="A0A9Q0MTA9"/>
<dbReference type="InterPro" id="IPR013098">
    <property type="entry name" value="Ig_I-set"/>
</dbReference>
<name>A0A9Q0MTA9_9DIPT</name>
<evidence type="ECO:0000313" key="5">
    <source>
        <dbReference type="EMBL" id="KAJ6637598.1"/>
    </source>
</evidence>
<dbReference type="PANTHER" id="PTHR47633">
    <property type="entry name" value="IMMUNOGLOBULIN"/>
    <property type="match status" value="1"/>
</dbReference>
<dbReference type="GO" id="GO:0045989">
    <property type="term" value="P:positive regulation of striated muscle contraction"/>
    <property type="evidence" value="ECO:0007669"/>
    <property type="project" value="UniProtKB-ARBA"/>
</dbReference>
<dbReference type="GO" id="GO:0005737">
    <property type="term" value="C:cytoplasm"/>
    <property type="evidence" value="ECO:0007669"/>
    <property type="project" value="UniProtKB-SubCell"/>
</dbReference>
<dbReference type="FunFam" id="2.60.40.10:FF:000107">
    <property type="entry name" value="Myosin, light chain kinase a"/>
    <property type="match status" value="1"/>
</dbReference>
<dbReference type="Proteomes" id="UP001151699">
    <property type="component" value="Chromosome X"/>
</dbReference>
<keyword evidence="2" id="KW-0963">Cytoplasm</keyword>
<dbReference type="SMART" id="SM00409">
    <property type="entry name" value="IG"/>
    <property type="match status" value="2"/>
</dbReference>
<dbReference type="GO" id="GO:0040017">
    <property type="term" value="P:positive regulation of locomotion"/>
    <property type="evidence" value="ECO:0007669"/>
    <property type="project" value="UniProtKB-ARBA"/>
</dbReference>
<feature type="domain" description="Ig-like" evidence="4">
    <location>
        <begin position="163"/>
        <end position="252"/>
    </location>
</feature>
<dbReference type="Pfam" id="PF07679">
    <property type="entry name" value="I-set"/>
    <property type="match status" value="2"/>
</dbReference>
<dbReference type="InterPro" id="IPR013783">
    <property type="entry name" value="Ig-like_fold"/>
</dbReference>
<dbReference type="InterPro" id="IPR003598">
    <property type="entry name" value="Ig_sub2"/>
</dbReference>
<comment type="caution">
    <text evidence="5">The sequence shown here is derived from an EMBL/GenBank/DDBJ whole genome shotgun (WGS) entry which is preliminary data.</text>
</comment>
<dbReference type="SMART" id="SM00408">
    <property type="entry name" value="IGc2"/>
    <property type="match status" value="1"/>
</dbReference>
<sequence>MNVQARIAAKAQLKSEELRRNSLLRNVRWRSRMLETDVGDILAKVNEPLNACEISRLCDNLQYPHFVKRPIDTFIVAHRTGIIEARVNGFPQCEIKWYKNWHLIKENSRYKMHHYEPDTYVLEIQDAISSDTALYTCVARNCYGCITSSATVRVVHLEIEEYPRFDKRLQSTDVLAGHNGHLEVKVTGIPKPEVKWFKNWIPLKEDHRIEIRHYDPDSYVLNIYNAQPDDSGLYTCKARNDSGSITTSAMIHVEGNKNLYLYKSLLPRPYEYFYDADWLEDFNCIRRRLQRLSDTLSQNERNELLHQRALANYYAKRNRPSIDYYDLM</sequence>
<dbReference type="EMBL" id="WJQU01000003">
    <property type="protein sequence ID" value="KAJ6637598.1"/>
    <property type="molecule type" value="Genomic_DNA"/>
</dbReference>
<dbReference type="Gene3D" id="2.60.40.10">
    <property type="entry name" value="Immunoglobulins"/>
    <property type="match status" value="2"/>
</dbReference>
<dbReference type="InterPro" id="IPR007110">
    <property type="entry name" value="Ig-like_dom"/>
</dbReference>
<evidence type="ECO:0000313" key="6">
    <source>
        <dbReference type="Proteomes" id="UP001151699"/>
    </source>
</evidence>
<evidence type="ECO:0000259" key="4">
    <source>
        <dbReference type="PROSITE" id="PS50835"/>
    </source>
</evidence>
<evidence type="ECO:0000256" key="3">
    <source>
        <dbReference type="ARBA" id="ARBA00023319"/>
    </source>
</evidence>
<accession>A0A9Q0MTA9</accession>
<dbReference type="GO" id="GO:0060298">
    <property type="term" value="P:positive regulation of sarcomere organization"/>
    <property type="evidence" value="ECO:0007669"/>
    <property type="project" value="UniProtKB-ARBA"/>
</dbReference>
<dbReference type="OrthoDB" id="6070751at2759"/>
<feature type="domain" description="Ig-like" evidence="4">
    <location>
        <begin position="64"/>
        <end position="153"/>
    </location>
</feature>
<reference evidence="5" key="1">
    <citation type="submission" date="2022-07" db="EMBL/GenBank/DDBJ databases">
        <authorList>
            <person name="Trinca V."/>
            <person name="Uliana J.V.C."/>
            <person name="Torres T.T."/>
            <person name="Ward R.J."/>
            <person name="Monesi N."/>
        </authorList>
    </citation>
    <scope>NUCLEOTIDE SEQUENCE</scope>
    <source>
        <strain evidence="5">HSMRA1968</strain>
        <tissue evidence="5">Whole embryos</tissue>
    </source>
</reference>
<gene>
    <name evidence="5" type="primary">Unc-89_3</name>
    <name evidence="5" type="ORF">Bhyg_10329</name>
</gene>
<dbReference type="FunFam" id="2.60.40.10:FF:000425">
    <property type="entry name" value="Myosin light chain kinase"/>
    <property type="match status" value="1"/>
</dbReference>
<proteinExistence type="predicted"/>
<protein>
    <submittedName>
        <fullName evidence="5">Obscurin</fullName>
    </submittedName>
</protein>
<evidence type="ECO:0000256" key="2">
    <source>
        <dbReference type="ARBA" id="ARBA00022490"/>
    </source>
</evidence>
<comment type="subcellular location">
    <subcellularLocation>
        <location evidence="1">Cytoplasm</location>
    </subcellularLocation>
</comment>
<evidence type="ECO:0000256" key="1">
    <source>
        <dbReference type="ARBA" id="ARBA00004496"/>
    </source>
</evidence>
<dbReference type="PROSITE" id="PS50835">
    <property type="entry name" value="IG_LIKE"/>
    <property type="match status" value="2"/>
</dbReference>
<keyword evidence="3" id="KW-0393">Immunoglobulin domain</keyword>
<organism evidence="5 6">
    <name type="scientific">Pseudolycoriella hygida</name>
    <dbReference type="NCBI Taxonomy" id="35572"/>
    <lineage>
        <taxon>Eukaryota</taxon>
        <taxon>Metazoa</taxon>
        <taxon>Ecdysozoa</taxon>
        <taxon>Arthropoda</taxon>
        <taxon>Hexapoda</taxon>
        <taxon>Insecta</taxon>
        <taxon>Pterygota</taxon>
        <taxon>Neoptera</taxon>
        <taxon>Endopterygota</taxon>
        <taxon>Diptera</taxon>
        <taxon>Nematocera</taxon>
        <taxon>Sciaroidea</taxon>
        <taxon>Sciaridae</taxon>
        <taxon>Pseudolycoriella</taxon>
    </lineage>
</organism>
<dbReference type="InterPro" id="IPR003599">
    <property type="entry name" value="Ig_sub"/>
</dbReference>